<dbReference type="InterPro" id="IPR005135">
    <property type="entry name" value="Endo/exonuclease/phosphatase"/>
</dbReference>
<sequence>MKIAAFNVRNLGMSKVNNDVVLKNLIKIVSQYSVVVMLEVMDTTGRAMKKFLRELNNYEDNEYDPYAMKSSELLGRSWYREKFVYFYRESEVELVDFYQYEEEDNVDVFAREPYIIRIRCPHTVVGNLALIPVHTTPEDAETELDALVDVVKDVKERWGTNNIMILGDFNADGRYLSKKKKGEIRIHSAPYHWLIDDDVDTTSSNKNDNTYDRIVVYGQTMLDAIVPSSAKSFNFQKAFKLTDEQTLSISDHYPVEVELKTGQKQKAPRQKRTETKSTKGQTQRKGNCCLTLLCLYDTVFFFAYFSFVQCHSNTNRTTEEEGEHNRITEEDCDNEKKERRDIKHTGQEKTFGQMKQPDC</sequence>
<dbReference type="Gene3D" id="3.60.10.10">
    <property type="entry name" value="Endonuclease/exonuclease/phosphatase"/>
    <property type="match status" value="1"/>
</dbReference>
<evidence type="ECO:0000313" key="8">
    <source>
        <dbReference type="Proteomes" id="UP000314980"/>
    </source>
</evidence>
<keyword evidence="3" id="KW-0255">Endonuclease</keyword>
<reference evidence="7" key="3">
    <citation type="submission" date="2025-09" db="UniProtKB">
        <authorList>
            <consortium name="Ensembl"/>
        </authorList>
    </citation>
    <scope>IDENTIFICATION</scope>
</reference>
<dbReference type="CDD" id="cd10282">
    <property type="entry name" value="DNase1"/>
    <property type="match status" value="1"/>
</dbReference>
<dbReference type="Proteomes" id="UP000314980">
    <property type="component" value="Unassembled WGS sequence"/>
</dbReference>
<dbReference type="GO" id="GO:0004530">
    <property type="term" value="F:deoxyribonuclease I activity"/>
    <property type="evidence" value="ECO:0007669"/>
    <property type="project" value="TreeGrafter"/>
</dbReference>
<dbReference type="GO" id="GO:0003677">
    <property type="term" value="F:DNA binding"/>
    <property type="evidence" value="ECO:0007669"/>
    <property type="project" value="TreeGrafter"/>
</dbReference>
<evidence type="ECO:0000256" key="1">
    <source>
        <dbReference type="ARBA" id="ARBA00007359"/>
    </source>
</evidence>
<reference evidence="8" key="1">
    <citation type="submission" date="2015-09" db="EMBL/GenBank/DDBJ databases">
        <authorList>
            <person name="Sai Rama Sridatta P."/>
        </authorList>
    </citation>
    <scope>NUCLEOTIDE SEQUENCE [LARGE SCALE GENOMIC DNA]</scope>
</reference>
<dbReference type="GeneTree" id="ENSGT00950000182846"/>
<reference evidence="7" key="2">
    <citation type="submission" date="2025-08" db="UniProtKB">
        <authorList>
            <consortium name="Ensembl"/>
        </authorList>
    </citation>
    <scope>IDENTIFICATION</scope>
</reference>
<evidence type="ECO:0000256" key="5">
    <source>
        <dbReference type="SAM" id="MobiDB-lite"/>
    </source>
</evidence>
<feature type="region of interest" description="Disordered" evidence="5">
    <location>
        <begin position="259"/>
        <end position="282"/>
    </location>
</feature>
<dbReference type="InterPro" id="IPR036691">
    <property type="entry name" value="Endo/exonu/phosph_ase_sf"/>
</dbReference>
<accession>A0A4W6DCI5</accession>
<comment type="similarity">
    <text evidence="1">Belongs to the DNase I family.</text>
</comment>
<evidence type="ECO:0000256" key="3">
    <source>
        <dbReference type="ARBA" id="ARBA00022759"/>
    </source>
</evidence>
<dbReference type="Ensembl" id="ENSLCAT00010023040.1">
    <property type="protein sequence ID" value="ENSLCAP00010022548.1"/>
    <property type="gene ID" value="ENSLCAG00010010583.1"/>
</dbReference>
<dbReference type="InterPro" id="IPR016202">
    <property type="entry name" value="DNase_I"/>
</dbReference>
<evidence type="ECO:0000259" key="6">
    <source>
        <dbReference type="Pfam" id="PF03372"/>
    </source>
</evidence>
<dbReference type="PANTHER" id="PTHR11371">
    <property type="entry name" value="DEOXYRIBONUCLEASE"/>
    <property type="match status" value="1"/>
</dbReference>
<keyword evidence="2" id="KW-0540">Nuclease</keyword>
<keyword evidence="8" id="KW-1185">Reference proteome</keyword>
<keyword evidence="4" id="KW-0378">Hydrolase</keyword>
<protein>
    <submittedName>
        <fullName evidence="7">Deoxyribonuclease 1 like 4, tandem duplicate 2</fullName>
    </submittedName>
</protein>
<dbReference type="GO" id="GO:0006308">
    <property type="term" value="P:DNA catabolic process"/>
    <property type="evidence" value="ECO:0007669"/>
    <property type="project" value="InterPro"/>
</dbReference>
<name>A0A4W6DCI5_LATCA</name>
<proteinExistence type="inferred from homology"/>
<feature type="compositionally biased region" description="Basic and acidic residues" evidence="5">
    <location>
        <begin position="317"/>
        <end position="347"/>
    </location>
</feature>
<dbReference type="PRINTS" id="PR00130">
    <property type="entry name" value="DNASEI"/>
</dbReference>
<feature type="domain" description="Endonuclease/exonuclease/phosphatase" evidence="6">
    <location>
        <begin position="5"/>
        <end position="252"/>
    </location>
</feature>
<evidence type="ECO:0000256" key="4">
    <source>
        <dbReference type="ARBA" id="ARBA00022801"/>
    </source>
</evidence>
<gene>
    <name evidence="7" type="primary">dnase1l4.2</name>
</gene>
<dbReference type="SMART" id="SM00476">
    <property type="entry name" value="DNaseIc"/>
    <property type="match status" value="1"/>
</dbReference>
<evidence type="ECO:0000256" key="2">
    <source>
        <dbReference type="ARBA" id="ARBA00022722"/>
    </source>
</evidence>
<evidence type="ECO:0000313" key="7">
    <source>
        <dbReference type="Ensembl" id="ENSLCAP00010022548.1"/>
    </source>
</evidence>
<dbReference type="Pfam" id="PF03372">
    <property type="entry name" value="Exo_endo_phos"/>
    <property type="match status" value="1"/>
</dbReference>
<dbReference type="GO" id="GO:0005634">
    <property type="term" value="C:nucleus"/>
    <property type="evidence" value="ECO:0007669"/>
    <property type="project" value="TreeGrafter"/>
</dbReference>
<feature type="region of interest" description="Disordered" evidence="5">
    <location>
        <begin position="315"/>
        <end position="359"/>
    </location>
</feature>
<dbReference type="SUPFAM" id="SSF56219">
    <property type="entry name" value="DNase I-like"/>
    <property type="match status" value="1"/>
</dbReference>
<organism evidence="7 8">
    <name type="scientific">Lates calcarifer</name>
    <name type="common">Barramundi</name>
    <name type="synonym">Holocentrus calcarifer</name>
    <dbReference type="NCBI Taxonomy" id="8187"/>
    <lineage>
        <taxon>Eukaryota</taxon>
        <taxon>Metazoa</taxon>
        <taxon>Chordata</taxon>
        <taxon>Craniata</taxon>
        <taxon>Vertebrata</taxon>
        <taxon>Euteleostomi</taxon>
        <taxon>Actinopterygii</taxon>
        <taxon>Neopterygii</taxon>
        <taxon>Teleostei</taxon>
        <taxon>Neoteleostei</taxon>
        <taxon>Acanthomorphata</taxon>
        <taxon>Carangaria</taxon>
        <taxon>Carangaria incertae sedis</taxon>
        <taxon>Centropomidae</taxon>
        <taxon>Lates</taxon>
    </lineage>
</organism>
<dbReference type="PANTHER" id="PTHR11371:SF26">
    <property type="entry name" value="DEOXYRIBONUCLEASE"/>
    <property type="match status" value="1"/>
</dbReference>
<dbReference type="AlphaFoldDB" id="A0A4W6DCI5"/>